<organism evidence="1 2">
    <name type="scientific">Cetraspora pellucida</name>
    <dbReference type="NCBI Taxonomy" id="1433469"/>
    <lineage>
        <taxon>Eukaryota</taxon>
        <taxon>Fungi</taxon>
        <taxon>Fungi incertae sedis</taxon>
        <taxon>Mucoromycota</taxon>
        <taxon>Glomeromycotina</taxon>
        <taxon>Glomeromycetes</taxon>
        <taxon>Diversisporales</taxon>
        <taxon>Gigasporaceae</taxon>
        <taxon>Cetraspora</taxon>
    </lineage>
</organism>
<sequence>PAKTLAKFMDKIKGKEQADNEPPKKRPKLIRVSPNVIVKEEYSLFESDFLISLHQFSCTSPEKEKEKKLALFKNLKLYQDDESLFKNILNEMIDKSHLINTISHLSHHLHEYFGKKNIILIDEYDWAMKRAKNFTMKRIFLSSACSLV</sequence>
<keyword evidence="2" id="KW-1185">Reference proteome</keyword>
<proteinExistence type="predicted"/>
<dbReference type="Proteomes" id="UP000789759">
    <property type="component" value="Unassembled WGS sequence"/>
</dbReference>
<evidence type="ECO:0000313" key="2">
    <source>
        <dbReference type="Proteomes" id="UP000789759"/>
    </source>
</evidence>
<comment type="caution">
    <text evidence="1">The sequence shown here is derived from an EMBL/GenBank/DDBJ whole genome shotgun (WGS) entry which is preliminary data.</text>
</comment>
<protein>
    <submittedName>
        <fullName evidence="1">15588_t:CDS:1</fullName>
    </submittedName>
</protein>
<evidence type="ECO:0000313" key="1">
    <source>
        <dbReference type="EMBL" id="CAG8726904.1"/>
    </source>
</evidence>
<name>A0A9N9I9N4_9GLOM</name>
<accession>A0A9N9I9N4</accession>
<dbReference type="OrthoDB" id="2143434at2759"/>
<dbReference type="EMBL" id="CAJVQA010013792">
    <property type="protein sequence ID" value="CAG8726904.1"/>
    <property type="molecule type" value="Genomic_DNA"/>
</dbReference>
<feature type="non-terminal residue" evidence="1">
    <location>
        <position position="148"/>
    </location>
</feature>
<dbReference type="AlphaFoldDB" id="A0A9N9I9N4"/>
<gene>
    <name evidence="1" type="ORF">CPELLU_LOCUS13233</name>
</gene>
<reference evidence="1" key="1">
    <citation type="submission" date="2021-06" db="EMBL/GenBank/DDBJ databases">
        <authorList>
            <person name="Kallberg Y."/>
            <person name="Tangrot J."/>
            <person name="Rosling A."/>
        </authorList>
    </citation>
    <scope>NUCLEOTIDE SEQUENCE</scope>
    <source>
        <strain evidence="1">FL966</strain>
    </source>
</reference>